<sequence length="337" mass="37998">MSDFNVNIFQHRGSSYKIGLNLGQQIAGTPIIDIFENITREQIDVTNMKAIYSTFSPHLLEELEGLAEGAQIPWQKAAALFSGFDVPRPEAMGCSAMVTNAYYVRNYDFSPALYDGYFSLIQPEEGFASAGYNLQVLGRHDAVNQHGLVVGLHFVSNNGYTEGISAWITIRMVLDTCSTVTDAIEMLREIPHAACYNFSMGDKKGNIAVVEASPDSVIVRKDESYLTCVNHFQDKSQQHNNRSVINNSEKRHTYIQSIKNEQLTQQEAFDHFRDKKSPLFYTDYEELFGTLHTFAYDFKDSRLLTAIAQSSQIIDINFDDWVAGKAIRDQNLQGIIE</sequence>
<reference evidence="2 3" key="1">
    <citation type="submission" date="2016-10" db="EMBL/GenBank/DDBJ databases">
        <authorList>
            <person name="de Groot N.N."/>
        </authorList>
    </citation>
    <scope>NUCLEOTIDE SEQUENCE [LARGE SCALE GENOMIC DNA]</scope>
    <source>
        <strain evidence="2 3">CGMCC 1.10449</strain>
    </source>
</reference>
<feature type="domain" description="Peptidase C45 hydrolase" evidence="1">
    <location>
        <begin position="101"/>
        <end position="309"/>
    </location>
</feature>
<evidence type="ECO:0000313" key="3">
    <source>
        <dbReference type="Proteomes" id="UP000199444"/>
    </source>
</evidence>
<dbReference type="RefSeq" id="WP_092491115.1">
    <property type="nucleotide sequence ID" value="NZ_FNKD01000001.1"/>
</dbReference>
<proteinExistence type="predicted"/>
<dbReference type="EMBL" id="FNKD01000001">
    <property type="protein sequence ID" value="SDQ06427.1"/>
    <property type="molecule type" value="Genomic_DNA"/>
</dbReference>
<dbReference type="GO" id="GO:0016787">
    <property type="term" value="F:hydrolase activity"/>
    <property type="evidence" value="ECO:0007669"/>
    <property type="project" value="UniProtKB-KW"/>
</dbReference>
<dbReference type="InterPro" id="IPR047794">
    <property type="entry name" value="C45_proenzyme-like"/>
</dbReference>
<evidence type="ECO:0000259" key="1">
    <source>
        <dbReference type="Pfam" id="PF03417"/>
    </source>
</evidence>
<dbReference type="NCBIfam" id="NF040521">
    <property type="entry name" value="C45_proenzyme"/>
    <property type="match status" value="1"/>
</dbReference>
<dbReference type="PANTHER" id="PTHR34180">
    <property type="entry name" value="PEPTIDASE C45"/>
    <property type="match status" value="1"/>
</dbReference>
<dbReference type="AlphaFoldDB" id="A0A1H0XU21"/>
<keyword evidence="3" id="KW-1185">Reference proteome</keyword>
<keyword evidence="2" id="KW-0378">Hydrolase</keyword>
<dbReference type="InterPro" id="IPR005079">
    <property type="entry name" value="Peptidase_C45_hydrolase"/>
</dbReference>
<dbReference type="Proteomes" id="UP000199444">
    <property type="component" value="Unassembled WGS sequence"/>
</dbReference>
<dbReference type="PANTHER" id="PTHR34180:SF1">
    <property type="entry name" value="BETA-ALANYL-DOPAMINE_CARCININE HYDROLASE"/>
    <property type="match status" value="1"/>
</dbReference>
<dbReference type="CDD" id="cd01935">
    <property type="entry name" value="Ntn_CGH_like"/>
    <property type="match status" value="1"/>
</dbReference>
<dbReference type="STRING" id="553311.SAMN05216231_0208"/>
<dbReference type="Gene3D" id="3.60.60.10">
    <property type="entry name" value="Penicillin V Acylase, Chain A"/>
    <property type="match status" value="1"/>
</dbReference>
<dbReference type="SUPFAM" id="SSF56235">
    <property type="entry name" value="N-terminal nucleophile aminohydrolases (Ntn hydrolases)"/>
    <property type="match status" value="1"/>
</dbReference>
<dbReference type="Pfam" id="PF03417">
    <property type="entry name" value="AAT"/>
    <property type="match status" value="1"/>
</dbReference>
<gene>
    <name evidence="2" type="ORF">SAMN05216231_0208</name>
</gene>
<dbReference type="InterPro" id="IPR047801">
    <property type="entry name" value="Peptidase_C45"/>
</dbReference>
<accession>A0A1H0XU21</accession>
<name>A0A1H0XU21_9BACI</name>
<dbReference type="InterPro" id="IPR029055">
    <property type="entry name" value="Ntn_hydrolases_N"/>
</dbReference>
<evidence type="ECO:0000313" key="2">
    <source>
        <dbReference type="EMBL" id="SDQ06427.1"/>
    </source>
</evidence>
<protein>
    <submittedName>
        <fullName evidence="2">Predicted choloylglycine hydrolase</fullName>
    </submittedName>
</protein>
<organism evidence="2 3">
    <name type="scientific">Virgibacillus salinus</name>
    <dbReference type="NCBI Taxonomy" id="553311"/>
    <lineage>
        <taxon>Bacteria</taxon>
        <taxon>Bacillati</taxon>
        <taxon>Bacillota</taxon>
        <taxon>Bacilli</taxon>
        <taxon>Bacillales</taxon>
        <taxon>Bacillaceae</taxon>
        <taxon>Virgibacillus</taxon>
    </lineage>
</organism>